<dbReference type="PANTHER" id="PTHR11839:SF18">
    <property type="entry name" value="NUDIX HYDROLASE DOMAIN-CONTAINING PROTEIN"/>
    <property type="match status" value="1"/>
</dbReference>
<dbReference type="EMBL" id="AGUE01000074">
    <property type="protein sequence ID" value="EHL00701.1"/>
    <property type="molecule type" value="Genomic_DNA"/>
</dbReference>
<evidence type="ECO:0000256" key="1">
    <source>
        <dbReference type="ARBA" id="ARBA00001946"/>
    </source>
</evidence>
<protein>
    <submittedName>
        <fullName evidence="4">Putative Nudix hydrolase 14, chloroplastic</fullName>
    </submittedName>
</protein>
<dbReference type="GO" id="GO:0019693">
    <property type="term" value="P:ribose phosphate metabolic process"/>
    <property type="evidence" value="ECO:0007669"/>
    <property type="project" value="TreeGrafter"/>
</dbReference>
<proteinExistence type="predicted"/>
<dbReference type="CDD" id="cd03424">
    <property type="entry name" value="NUDIX_ADPRase_Nudt5_UGPPase_Nudt14"/>
    <property type="match status" value="1"/>
</dbReference>
<keyword evidence="5" id="KW-1185">Reference proteome</keyword>
<dbReference type="InterPro" id="IPR000086">
    <property type="entry name" value="NUDIX_hydrolase_dom"/>
</dbReference>
<name>H0EL72_GLAL7</name>
<evidence type="ECO:0000259" key="3">
    <source>
        <dbReference type="Pfam" id="PF00293"/>
    </source>
</evidence>
<dbReference type="OrthoDB" id="10249920at2759"/>
<dbReference type="HOGENOM" id="CLU_070130_0_0_1"/>
<dbReference type="Gene3D" id="3.90.79.10">
    <property type="entry name" value="Nucleoside Triphosphate Pyrophosphohydrolase"/>
    <property type="match status" value="1"/>
</dbReference>
<evidence type="ECO:0000256" key="2">
    <source>
        <dbReference type="ARBA" id="ARBA00022801"/>
    </source>
</evidence>
<dbReference type="PANTHER" id="PTHR11839">
    <property type="entry name" value="UDP/ADP-SUGAR PYROPHOSPHATASE"/>
    <property type="match status" value="1"/>
</dbReference>
<accession>H0EL72</accession>
<reference evidence="4 5" key="1">
    <citation type="journal article" date="2012" name="Eukaryot. Cell">
        <title>Genome sequence of the fungus Glarea lozoyensis: the first genome sequence of a species from the Helotiaceae family.</title>
        <authorList>
            <person name="Youssar L."/>
            <person name="Gruening B.A."/>
            <person name="Erxleben A."/>
            <person name="Guenther S."/>
            <person name="Huettel W."/>
        </authorList>
    </citation>
    <scope>NUCLEOTIDE SEQUENCE [LARGE SCALE GENOMIC DNA]</scope>
    <source>
        <strain evidence="5">ATCC 74030 / MF5533</strain>
    </source>
</reference>
<dbReference type="Proteomes" id="UP000005446">
    <property type="component" value="Unassembled WGS sequence"/>
</dbReference>
<dbReference type="GO" id="GO:0080041">
    <property type="term" value="F:ADP-ribose pyrophosphohydrolase activity"/>
    <property type="evidence" value="ECO:0007669"/>
    <property type="project" value="TreeGrafter"/>
</dbReference>
<gene>
    <name evidence="4" type="ORF">M7I_3331</name>
</gene>
<dbReference type="InParanoid" id="H0EL72"/>
<comment type="caution">
    <text evidence="4">The sequence shown here is derived from an EMBL/GenBank/DDBJ whole genome shotgun (WGS) entry which is preliminary data.</text>
</comment>
<sequence>MSSTKAEDVLITIQCDNLKEEEVREWKHFKAWLERLKKNLSLQPDSIESYKLKSITVEHCTRFGKALGFVKFTALIQNGKGETLSGTIFMRGPSVGMLLILQLDDAQGDEGKYVVMTVQPRPAATSMNFVELPAGMLDNDTFKGAAAKEIKEETSLIIKEEELINMSELAIKATDASDIEEDLPRAMWPSAGGCDEQIQLFLHEQRISQEELDKLKGKLTGLRDEGEKIKLKLVKLEDLWWEGARDAKALCALALYENLKKAGQLDRV</sequence>
<organism evidence="4 5">
    <name type="scientific">Glarea lozoyensis (strain ATCC 74030 / MF5533)</name>
    <dbReference type="NCBI Taxonomy" id="1104152"/>
    <lineage>
        <taxon>Eukaryota</taxon>
        <taxon>Fungi</taxon>
        <taxon>Dikarya</taxon>
        <taxon>Ascomycota</taxon>
        <taxon>Pezizomycotina</taxon>
        <taxon>Leotiomycetes</taxon>
        <taxon>Helotiales</taxon>
        <taxon>Helotiaceae</taxon>
        <taxon>Glarea</taxon>
    </lineage>
</organism>
<keyword evidence="2 4" id="KW-0378">Hydrolase</keyword>
<dbReference type="InterPro" id="IPR015797">
    <property type="entry name" value="NUDIX_hydrolase-like_dom_sf"/>
</dbReference>
<dbReference type="GO" id="GO:0006753">
    <property type="term" value="P:nucleoside phosphate metabolic process"/>
    <property type="evidence" value="ECO:0007669"/>
    <property type="project" value="TreeGrafter"/>
</dbReference>
<dbReference type="Pfam" id="PF00293">
    <property type="entry name" value="NUDIX"/>
    <property type="match status" value="1"/>
</dbReference>
<dbReference type="AlphaFoldDB" id="H0EL72"/>
<dbReference type="GO" id="GO:0080042">
    <property type="term" value="F:ADP-glucose pyrophosphohydrolase activity"/>
    <property type="evidence" value="ECO:0007669"/>
    <property type="project" value="TreeGrafter"/>
</dbReference>
<evidence type="ECO:0000313" key="4">
    <source>
        <dbReference type="EMBL" id="EHL00701.1"/>
    </source>
</evidence>
<evidence type="ECO:0000313" key="5">
    <source>
        <dbReference type="Proteomes" id="UP000005446"/>
    </source>
</evidence>
<feature type="domain" description="Nudix hydrolase" evidence="3">
    <location>
        <begin position="109"/>
        <end position="239"/>
    </location>
</feature>
<comment type="cofactor">
    <cofactor evidence="1">
        <name>Mg(2+)</name>
        <dbReference type="ChEBI" id="CHEBI:18420"/>
    </cofactor>
</comment>
<dbReference type="SUPFAM" id="SSF55811">
    <property type="entry name" value="Nudix"/>
    <property type="match status" value="1"/>
</dbReference>